<name>X1FP57_9ZZZZ</name>
<reference evidence="1" key="1">
    <citation type="journal article" date="2014" name="Front. Microbiol.">
        <title>High frequency of phylogenetically diverse reductive dehalogenase-homologous genes in deep subseafloor sedimentary metagenomes.</title>
        <authorList>
            <person name="Kawai M."/>
            <person name="Futagami T."/>
            <person name="Toyoda A."/>
            <person name="Takaki Y."/>
            <person name="Nishi S."/>
            <person name="Hori S."/>
            <person name="Arai W."/>
            <person name="Tsubouchi T."/>
            <person name="Morono Y."/>
            <person name="Uchiyama I."/>
            <person name="Ito T."/>
            <person name="Fujiyama A."/>
            <person name="Inagaki F."/>
            <person name="Takami H."/>
        </authorList>
    </citation>
    <scope>NUCLEOTIDE SEQUENCE</scope>
    <source>
        <strain evidence="1">Expedition CK06-06</strain>
    </source>
</reference>
<evidence type="ECO:0000313" key="1">
    <source>
        <dbReference type="EMBL" id="GAH46772.1"/>
    </source>
</evidence>
<sequence length="53" mass="5797">MAAVSRILVVEVAAAAAPEEEAAAPEEEAVEVLYQPLSTPGHRLDRRLRQAQW</sequence>
<organism evidence="1">
    <name type="scientific">marine sediment metagenome</name>
    <dbReference type="NCBI Taxonomy" id="412755"/>
    <lineage>
        <taxon>unclassified sequences</taxon>
        <taxon>metagenomes</taxon>
        <taxon>ecological metagenomes</taxon>
    </lineage>
</organism>
<protein>
    <submittedName>
        <fullName evidence="1">Uncharacterized protein</fullName>
    </submittedName>
</protein>
<comment type="caution">
    <text evidence="1">The sequence shown here is derived from an EMBL/GenBank/DDBJ whole genome shotgun (WGS) entry which is preliminary data.</text>
</comment>
<dbReference type="EMBL" id="BARU01006321">
    <property type="protein sequence ID" value="GAH46772.1"/>
    <property type="molecule type" value="Genomic_DNA"/>
</dbReference>
<dbReference type="AlphaFoldDB" id="X1FP57"/>
<proteinExistence type="predicted"/>
<gene>
    <name evidence="1" type="ORF">S03H2_12426</name>
</gene>
<accession>X1FP57</accession>